<reference evidence="4 5" key="1">
    <citation type="journal article" date="2012" name="Genome Biol.">
        <title>Genome and low-iron response of an oceanic diatom adapted to chronic iron limitation.</title>
        <authorList>
            <person name="Lommer M."/>
            <person name="Specht M."/>
            <person name="Roy A.S."/>
            <person name="Kraemer L."/>
            <person name="Andreson R."/>
            <person name="Gutowska M.A."/>
            <person name="Wolf J."/>
            <person name="Bergner S.V."/>
            <person name="Schilhabel M.B."/>
            <person name="Klostermeier U.C."/>
            <person name="Beiko R.G."/>
            <person name="Rosenstiel P."/>
            <person name="Hippler M."/>
            <person name="Laroche J."/>
        </authorList>
    </citation>
    <scope>NUCLEOTIDE SEQUENCE [LARGE SCALE GENOMIC DNA]</scope>
    <source>
        <strain evidence="4 5">CCMP1005</strain>
    </source>
</reference>
<comment type="caution">
    <text evidence="4">The sequence shown here is derived from an EMBL/GenBank/DDBJ whole genome shotgun (WGS) entry which is preliminary data.</text>
</comment>
<dbReference type="PANTHER" id="PTHR48108">
    <property type="entry name" value="CBS DOMAIN-CONTAINING PROTEIN CBSX2, CHLOROPLASTIC"/>
    <property type="match status" value="1"/>
</dbReference>
<dbReference type="Gene3D" id="3.10.580.10">
    <property type="entry name" value="CBS-domain"/>
    <property type="match status" value="1"/>
</dbReference>
<dbReference type="EMBL" id="AGNL01016647">
    <property type="protein sequence ID" value="EJK64944.1"/>
    <property type="molecule type" value="Genomic_DNA"/>
</dbReference>
<dbReference type="Pfam" id="PF00571">
    <property type="entry name" value="CBS"/>
    <property type="match status" value="2"/>
</dbReference>
<gene>
    <name evidence="4" type="ORF">THAOC_14262</name>
</gene>
<dbReference type="InterPro" id="IPR051462">
    <property type="entry name" value="CBS_domain-containing"/>
</dbReference>
<dbReference type="Proteomes" id="UP000266841">
    <property type="component" value="Unassembled WGS sequence"/>
</dbReference>
<protein>
    <recommendedName>
        <fullName evidence="3">CBS domain-containing protein</fullName>
    </recommendedName>
</protein>
<dbReference type="InterPro" id="IPR046342">
    <property type="entry name" value="CBS_dom_sf"/>
</dbReference>
<dbReference type="SUPFAM" id="SSF54631">
    <property type="entry name" value="CBS-domain pair"/>
    <property type="match status" value="1"/>
</dbReference>
<evidence type="ECO:0000313" key="4">
    <source>
        <dbReference type="EMBL" id="EJK64944.1"/>
    </source>
</evidence>
<evidence type="ECO:0000313" key="5">
    <source>
        <dbReference type="Proteomes" id="UP000266841"/>
    </source>
</evidence>
<dbReference type="PROSITE" id="PS51371">
    <property type="entry name" value="CBS"/>
    <property type="match status" value="2"/>
</dbReference>
<organism evidence="4 5">
    <name type="scientific">Thalassiosira oceanica</name>
    <name type="common">Marine diatom</name>
    <dbReference type="NCBI Taxonomy" id="159749"/>
    <lineage>
        <taxon>Eukaryota</taxon>
        <taxon>Sar</taxon>
        <taxon>Stramenopiles</taxon>
        <taxon>Ochrophyta</taxon>
        <taxon>Bacillariophyta</taxon>
        <taxon>Coscinodiscophyceae</taxon>
        <taxon>Thalassiosirophycidae</taxon>
        <taxon>Thalassiosirales</taxon>
        <taxon>Thalassiosiraceae</taxon>
        <taxon>Thalassiosira</taxon>
    </lineage>
</organism>
<feature type="non-terminal residue" evidence="4">
    <location>
        <position position="1"/>
    </location>
</feature>
<dbReference type="AlphaFoldDB" id="K0SIZ2"/>
<evidence type="ECO:0000259" key="3">
    <source>
        <dbReference type="PROSITE" id="PS51371"/>
    </source>
</evidence>
<sequence length="277" mass="30080">RSVPLGACTTCKRAGDKDRVNRKAARLVFLDTTLDGKMAFETNRATLLSGSHKIKILLAACELRGLGDSSTTVRYKLDVTSWRQVGGSAAVRRGTIGEFALFRLLTCCHLGIRVQSSPSSEELETVPHLFTLSPDTKVDEAISQLVSYSISSAPVVERLKDAETNQVFARLVGFVSSFDFLPREETGSLVTLGETKDDVARRILGRTVEDVMTRDPISVTTNQNMKEAAEVMAGHRLHALPVVDAKHGHCVGIITAEDVMRDVMKTARSALPADLAA</sequence>
<proteinExistence type="predicted"/>
<keyword evidence="5" id="KW-1185">Reference proteome</keyword>
<dbReference type="PANTHER" id="PTHR48108:SF6">
    <property type="entry name" value="CBS DOMAIN-CONTAINING PROTEIN CBSX1, CHLOROPLASTIC"/>
    <property type="match status" value="1"/>
</dbReference>
<evidence type="ECO:0000256" key="2">
    <source>
        <dbReference type="PROSITE-ProRule" id="PRU00703"/>
    </source>
</evidence>
<feature type="domain" description="CBS" evidence="3">
    <location>
        <begin position="125"/>
        <end position="192"/>
    </location>
</feature>
<name>K0SIZ2_THAOC</name>
<keyword evidence="1" id="KW-0677">Repeat</keyword>
<dbReference type="eggNOG" id="ENOG502T9B9">
    <property type="taxonomic scope" value="Eukaryota"/>
</dbReference>
<dbReference type="OrthoDB" id="418595at2759"/>
<dbReference type="InterPro" id="IPR000644">
    <property type="entry name" value="CBS_dom"/>
</dbReference>
<accession>K0SIZ2</accession>
<dbReference type="SMART" id="SM00116">
    <property type="entry name" value="CBS"/>
    <property type="match status" value="2"/>
</dbReference>
<keyword evidence="2" id="KW-0129">CBS domain</keyword>
<feature type="domain" description="CBS" evidence="3">
    <location>
        <begin position="212"/>
        <end position="271"/>
    </location>
</feature>
<evidence type="ECO:0000256" key="1">
    <source>
        <dbReference type="ARBA" id="ARBA00022737"/>
    </source>
</evidence>